<comment type="similarity">
    <text evidence="3">Belongs to the RNase PH family.</text>
</comment>
<keyword evidence="4" id="KW-0963">Cytoplasm</keyword>
<dbReference type="GO" id="GO:0071035">
    <property type="term" value="P:nuclear polyadenylation-dependent rRNA catabolic process"/>
    <property type="evidence" value="ECO:0007669"/>
    <property type="project" value="TreeGrafter"/>
</dbReference>
<dbReference type="GO" id="GO:0005730">
    <property type="term" value="C:nucleolus"/>
    <property type="evidence" value="ECO:0007669"/>
    <property type="project" value="UniProtKB-SubCell"/>
</dbReference>
<keyword evidence="7" id="KW-0694">RNA-binding</keyword>
<proteinExistence type="inferred from homology"/>
<evidence type="ECO:0000259" key="10">
    <source>
        <dbReference type="Pfam" id="PF01138"/>
    </source>
</evidence>
<evidence type="ECO:0000256" key="6">
    <source>
        <dbReference type="ARBA" id="ARBA00022835"/>
    </source>
</evidence>
<dbReference type="GO" id="GO:0000176">
    <property type="term" value="C:nuclear exosome (RNase complex)"/>
    <property type="evidence" value="ECO:0007669"/>
    <property type="project" value="TreeGrafter"/>
</dbReference>
<dbReference type="GO" id="GO:0034475">
    <property type="term" value="P:U4 snRNA 3'-end processing"/>
    <property type="evidence" value="ECO:0007669"/>
    <property type="project" value="TreeGrafter"/>
</dbReference>
<dbReference type="SUPFAM" id="SSF54211">
    <property type="entry name" value="Ribosomal protein S5 domain 2-like"/>
    <property type="match status" value="1"/>
</dbReference>
<dbReference type="AlphaFoldDB" id="U4LMK3"/>
<dbReference type="GO" id="GO:0034473">
    <property type="term" value="P:U1 snRNA 3'-end processing"/>
    <property type="evidence" value="ECO:0007669"/>
    <property type="project" value="TreeGrafter"/>
</dbReference>
<organism evidence="11 12">
    <name type="scientific">Pyronema omphalodes (strain CBS 100304)</name>
    <name type="common">Pyronema confluens</name>
    <dbReference type="NCBI Taxonomy" id="1076935"/>
    <lineage>
        <taxon>Eukaryota</taxon>
        <taxon>Fungi</taxon>
        <taxon>Dikarya</taxon>
        <taxon>Ascomycota</taxon>
        <taxon>Pezizomycotina</taxon>
        <taxon>Pezizomycetes</taxon>
        <taxon>Pezizales</taxon>
        <taxon>Pyronemataceae</taxon>
        <taxon>Pyronema</taxon>
    </lineage>
</organism>
<dbReference type="OrthoDB" id="45882at2759"/>
<dbReference type="STRING" id="1076935.U4LMK3"/>
<dbReference type="Pfam" id="PF01138">
    <property type="entry name" value="RNase_PH"/>
    <property type="match status" value="1"/>
</dbReference>
<dbReference type="GO" id="GO:0016075">
    <property type="term" value="P:rRNA catabolic process"/>
    <property type="evidence" value="ECO:0007669"/>
    <property type="project" value="TreeGrafter"/>
</dbReference>
<dbReference type="eggNOG" id="KOG1613">
    <property type="taxonomic scope" value="Eukaryota"/>
</dbReference>
<dbReference type="GO" id="GO:0035925">
    <property type="term" value="F:mRNA 3'-UTR AU-rich region binding"/>
    <property type="evidence" value="ECO:0007669"/>
    <property type="project" value="TreeGrafter"/>
</dbReference>
<dbReference type="OMA" id="EIKAFWV"/>
<evidence type="ECO:0000256" key="3">
    <source>
        <dbReference type="ARBA" id="ARBA00006678"/>
    </source>
</evidence>
<evidence type="ECO:0000256" key="1">
    <source>
        <dbReference type="ARBA" id="ARBA00004496"/>
    </source>
</evidence>
<comment type="subcellular location">
    <subcellularLocation>
        <location evidence="1">Cytoplasm</location>
    </subcellularLocation>
    <subcellularLocation>
        <location evidence="2">Nucleus</location>
        <location evidence="2">Nucleolus</location>
    </subcellularLocation>
</comment>
<keyword evidence="6" id="KW-0271">Exosome</keyword>
<dbReference type="InterPro" id="IPR050590">
    <property type="entry name" value="Exosome_comp_Rrp42_subfam"/>
</dbReference>
<evidence type="ECO:0000256" key="5">
    <source>
        <dbReference type="ARBA" id="ARBA00022552"/>
    </source>
</evidence>
<keyword evidence="12" id="KW-1185">Reference proteome</keyword>
<feature type="domain" description="Exoribonuclease phosphorolytic" evidence="10">
    <location>
        <begin position="49"/>
        <end position="208"/>
    </location>
</feature>
<dbReference type="InterPro" id="IPR001247">
    <property type="entry name" value="ExoRNase_PH_dom1"/>
</dbReference>
<dbReference type="Gene3D" id="3.30.230.70">
    <property type="entry name" value="GHMP Kinase, N-terminal domain"/>
    <property type="match status" value="1"/>
</dbReference>
<accession>U4LMK3</accession>
<reference evidence="11 12" key="1">
    <citation type="journal article" date="2013" name="PLoS Genet.">
        <title>The genome and development-dependent transcriptomes of Pyronema confluens: a window into fungal evolution.</title>
        <authorList>
            <person name="Traeger S."/>
            <person name="Altegoer F."/>
            <person name="Freitag M."/>
            <person name="Gabaldon T."/>
            <person name="Kempken F."/>
            <person name="Kumar A."/>
            <person name="Marcet-Houben M."/>
            <person name="Poggeler S."/>
            <person name="Stajich J.E."/>
            <person name="Nowrousian M."/>
        </authorList>
    </citation>
    <scope>NUCLEOTIDE SEQUENCE [LARGE SCALE GENOMIC DNA]</scope>
    <source>
        <strain evidence="12">CBS 100304</strain>
        <tissue evidence="11">Vegetative mycelium</tissue>
    </source>
</reference>
<evidence type="ECO:0000256" key="9">
    <source>
        <dbReference type="ARBA" id="ARBA00030617"/>
    </source>
</evidence>
<keyword evidence="8" id="KW-0539">Nucleus</keyword>
<evidence type="ECO:0000256" key="2">
    <source>
        <dbReference type="ARBA" id="ARBA00004604"/>
    </source>
</evidence>
<dbReference type="PANTHER" id="PTHR11097">
    <property type="entry name" value="EXOSOME COMPLEX EXONUCLEASE RIBOSOMAL RNA PROCESSING PROTEIN"/>
    <property type="match status" value="1"/>
</dbReference>
<name>U4LMK3_PYROM</name>
<evidence type="ECO:0000256" key="7">
    <source>
        <dbReference type="ARBA" id="ARBA00022884"/>
    </source>
</evidence>
<dbReference type="GO" id="GO:0034476">
    <property type="term" value="P:U5 snRNA 3'-end processing"/>
    <property type="evidence" value="ECO:0007669"/>
    <property type="project" value="TreeGrafter"/>
</dbReference>
<keyword evidence="5" id="KW-0698">rRNA processing</keyword>
<dbReference type="SUPFAM" id="SSF55666">
    <property type="entry name" value="Ribonuclease PH domain 2-like"/>
    <property type="match status" value="1"/>
</dbReference>
<dbReference type="PANTHER" id="PTHR11097:SF9">
    <property type="entry name" value="EXOSOME COMPLEX COMPONENT RRP43"/>
    <property type="match status" value="1"/>
</dbReference>
<evidence type="ECO:0000313" key="12">
    <source>
        <dbReference type="Proteomes" id="UP000018144"/>
    </source>
</evidence>
<evidence type="ECO:0000256" key="4">
    <source>
        <dbReference type="ARBA" id="ARBA00022490"/>
    </source>
</evidence>
<dbReference type="GO" id="GO:0071038">
    <property type="term" value="P:TRAMP-dependent tRNA surveillance pathway"/>
    <property type="evidence" value="ECO:0007669"/>
    <property type="project" value="TreeGrafter"/>
</dbReference>
<dbReference type="Proteomes" id="UP000018144">
    <property type="component" value="Unassembled WGS sequence"/>
</dbReference>
<dbReference type="InterPro" id="IPR027408">
    <property type="entry name" value="PNPase/RNase_PH_dom_sf"/>
</dbReference>
<dbReference type="GO" id="GO:0000177">
    <property type="term" value="C:cytoplasmic exosome (RNase complex)"/>
    <property type="evidence" value="ECO:0007669"/>
    <property type="project" value="TreeGrafter"/>
</dbReference>
<dbReference type="InterPro" id="IPR020568">
    <property type="entry name" value="Ribosomal_Su5_D2-typ_SF"/>
</dbReference>
<dbReference type="GO" id="GO:0071028">
    <property type="term" value="P:nuclear mRNA surveillance"/>
    <property type="evidence" value="ECO:0007669"/>
    <property type="project" value="TreeGrafter"/>
</dbReference>
<dbReference type="GO" id="GO:0000467">
    <property type="term" value="P:exonucleolytic trimming to generate mature 3'-end of 5.8S rRNA from tricistronic rRNA transcript (SSU-rRNA, 5.8S rRNA, LSU-rRNA)"/>
    <property type="evidence" value="ECO:0007669"/>
    <property type="project" value="TreeGrafter"/>
</dbReference>
<evidence type="ECO:0000313" key="11">
    <source>
        <dbReference type="EMBL" id="CCX33349.1"/>
    </source>
</evidence>
<protein>
    <recommendedName>
        <fullName evidence="9">Ribosomal RNA-processing protein 43</fullName>
    </recommendedName>
</protein>
<dbReference type="EMBL" id="HF936048">
    <property type="protein sequence ID" value="CCX33349.1"/>
    <property type="molecule type" value="Genomic_DNA"/>
</dbReference>
<sequence>MTSTHQLDIAPIGLSFSAQTFQKLAPDSYLLRHLQRDPPTRPSKRAPDEFRAPTLHTGALAHAQGSAVVRVGDTAVVCGVRGEIHALTLGEGRTKGKISVTRNDAVEDEIKTHALLVPNLELGTGCSKDYHPGPPTDFAQSVAERLRVLLVDTVKMVPAETLRITDDDGEIKAYWVLYIDVVCNSLDGNIFDAAWAAVVSALKSTRLPQAFWDADREQIMCDPDRQLYRRLEVRELAFTASFCIYTNKEEEGEGQKWLLSDPDEFEEGICDEKVLVCVREGGKIARIEKSGGDTDVLEIMPECIRRAKARFDTWKKMLDSQN</sequence>
<dbReference type="InterPro" id="IPR036345">
    <property type="entry name" value="ExoRNase_PH_dom2_sf"/>
</dbReference>
<gene>
    <name evidence="11" type="ORF">PCON_01030</name>
</gene>
<evidence type="ECO:0000256" key="8">
    <source>
        <dbReference type="ARBA" id="ARBA00023242"/>
    </source>
</evidence>